<evidence type="ECO:0000256" key="1">
    <source>
        <dbReference type="SAM" id="MobiDB-lite"/>
    </source>
</evidence>
<sequence length="118" mass="13018">KPEINTLKTNNNPYSTGSRKDRKRDRLTPPSSSSSSASSEACVTPPPSKRPTSSLSPVFSPAPFTPDFNMLQAYFLSQYAFPMGFPNPYFSSPFMMPTPTPTPPKIVEEEEELVVVDV</sequence>
<evidence type="ECO:0000313" key="2">
    <source>
        <dbReference type="EnsemblMetazoa" id="CJA42556.1"/>
    </source>
</evidence>
<reference evidence="3" key="1">
    <citation type="submission" date="2010-08" db="EMBL/GenBank/DDBJ databases">
        <authorList>
            <consortium name="Caenorhabditis japonica Sequencing Consortium"/>
            <person name="Wilson R.K."/>
        </authorList>
    </citation>
    <scope>NUCLEOTIDE SEQUENCE [LARGE SCALE GENOMIC DNA]</scope>
    <source>
        <strain evidence="3">DF5081</strain>
    </source>
</reference>
<feature type="compositionally biased region" description="Polar residues" evidence="1">
    <location>
        <begin position="1"/>
        <end position="17"/>
    </location>
</feature>
<reference evidence="2" key="2">
    <citation type="submission" date="2022-06" db="UniProtKB">
        <authorList>
            <consortium name="EnsemblMetazoa"/>
        </authorList>
    </citation>
    <scope>IDENTIFICATION</scope>
    <source>
        <strain evidence="2">DF5081</strain>
    </source>
</reference>
<organism evidence="2 3">
    <name type="scientific">Caenorhabditis japonica</name>
    <dbReference type="NCBI Taxonomy" id="281687"/>
    <lineage>
        <taxon>Eukaryota</taxon>
        <taxon>Metazoa</taxon>
        <taxon>Ecdysozoa</taxon>
        <taxon>Nematoda</taxon>
        <taxon>Chromadorea</taxon>
        <taxon>Rhabditida</taxon>
        <taxon>Rhabditina</taxon>
        <taxon>Rhabditomorpha</taxon>
        <taxon>Rhabditoidea</taxon>
        <taxon>Rhabditidae</taxon>
        <taxon>Peloderinae</taxon>
        <taxon>Caenorhabditis</taxon>
    </lineage>
</organism>
<accession>A0A8R1EWB5</accession>
<protein>
    <submittedName>
        <fullName evidence="2">Uncharacterized protein</fullName>
    </submittedName>
</protein>
<evidence type="ECO:0000313" key="3">
    <source>
        <dbReference type="Proteomes" id="UP000005237"/>
    </source>
</evidence>
<dbReference type="AlphaFoldDB" id="A0A8R1EWB5"/>
<name>A0A8R1EWB5_CAEJA</name>
<proteinExistence type="predicted"/>
<dbReference type="Proteomes" id="UP000005237">
    <property type="component" value="Unassembled WGS sequence"/>
</dbReference>
<feature type="region of interest" description="Disordered" evidence="1">
    <location>
        <begin position="1"/>
        <end position="59"/>
    </location>
</feature>
<dbReference type="EnsemblMetazoa" id="CJA42556.1">
    <property type="protein sequence ID" value="CJA42556.1"/>
    <property type="gene ID" value="WBGene00218404"/>
</dbReference>
<keyword evidence="3" id="KW-1185">Reference proteome</keyword>